<feature type="transmembrane region" description="Helical" evidence="1">
    <location>
        <begin position="159"/>
        <end position="186"/>
    </location>
</feature>
<accession>A0A166IMF6</accession>
<dbReference type="Proteomes" id="UP000076532">
    <property type="component" value="Unassembled WGS sequence"/>
</dbReference>
<keyword evidence="3" id="KW-1185">Reference proteome</keyword>
<evidence type="ECO:0000313" key="2">
    <source>
        <dbReference type="EMBL" id="KZP19984.1"/>
    </source>
</evidence>
<sequence>MLPFALKAVWFTLCALGTVASWFVLWCLGKVTNTYWLPILYCVGLTVLEGIFCLGMIYHMYPYQMPRSFCLAQIFTMSFSTLLLTGVGVTVILAVSTAVIWPYSTNASPRSTLRWKWGYLVPLLVIPVIFASAQLALVIKYDAYLPSDNIHCDVTGPHLWLALLGYAGMPALESLPCIAISIVTVFRV</sequence>
<dbReference type="EMBL" id="KV417559">
    <property type="protein sequence ID" value="KZP19984.1"/>
    <property type="molecule type" value="Genomic_DNA"/>
</dbReference>
<keyword evidence="1" id="KW-1133">Transmembrane helix</keyword>
<keyword evidence="1" id="KW-0472">Membrane</keyword>
<proteinExistence type="predicted"/>
<name>A0A166IMF6_9AGAM</name>
<feature type="transmembrane region" description="Helical" evidence="1">
    <location>
        <begin position="117"/>
        <end position="139"/>
    </location>
</feature>
<evidence type="ECO:0000313" key="3">
    <source>
        <dbReference type="Proteomes" id="UP000076532"/>
    </source>
</evidence>
<dbReference type="AlphaFoldDB" id="A0A166IMF6"/>
<keyword evidence="1" id="KW-0812">Transmembrane</keyword>
<feature type="non-terminal residue" evidence="2">
    <location>
        <position position="188"/>
    </location>
</feature>
<gene>
    <name evidence="2" type="ORF">FIBSPDRAFT_700257</name>
</gene>
<dbReference type="OrthoDB" id="3256745at2759"/>
<evidence type="ECO:0000256" key="1">
    <source>
        <dbReference type="SAM" id="Phobius"/>
    </source>
</evidence>
<reference evidence="2 3" key="1">
    <citation type="journal article" date="2016" name="Mol. Biol. Evol.">
        <title>Comparative Genomics of Early-Diverging Mushroom-Forming Fungi Provides Insights into the Origins of Lignocellulose Decay Capabilities.</title>
        <authorList>
            <person name="Nagy L.G."/>
            <person name="Riley R."/>
            <person name="Tritt A."/>
            <person name="Adam C."/>
            <person name="Daum C."/>
            <person name="Floudas D."/>
            <person name="Sun H."/>
            <person name="Yadav J.S."/>
            <person name="Pangilinan J."/>
            <person name="Larsson K.H."/>
            <person name="Matsuura K."/>
            <person name="Barry K."/>
            <person name="Labutti K."/>
            <person name="Kuo R."/>
            <person name="Ohm R.A."/>
            <person name="Bhattacharya S.S."/>
            <person name="Shirouzu T."/>
            <person name="Yoshinaga Y."/>
            <person name="Martin F.M."/>
            <person name="Grigoriev I.V."/>
            <person name="Hibbett D.S."/>
        </authorList>
    </citation>
    <scope>NUCLEOTIDE SEQUENCE [LARGE SCALE GENOMIC DNA]</scope>
    <source>
        <strain evidence="2 3">CBS 109695</strain>
    </source>
</reference>
<feature type="transmembrane region" description="Helical" evidence="1">
    <location>
        <begin position="35"/>
        <end position="61"/>
    </location>
</feature>
<protein>
    <submittedName>
        <fullName evidence="2">Uncharacterized protein</fullName>
    </submittedName>
</protein>
<feature type="transmembrane region" description="Helical" evidence="1">
    <location>
        <begin position="81"/>
        <end position="105"/>
    </location>
</feature>
<organism evidence="2 3">
    <name type="scientific">Athelia psychrophila</name>
    <dbReference type="NCBI Taxonomy" id="1759441"/>
    <lineage>
        <taxon>Eukaryota</taxon>
        <taxon>Fungi</taxon>
        <taxon>Dikarya</taxon>
        <taxon>Basidiomycota</taxon>
        <taxon>Agaricomycotina</taxon>
        <taxon>Agaricomycetes</taxon>
        <taxon>Agaricomycetidae</taxon>
        <taxon>Atheliales</taxon>
        <taxon>Atheliaceae</taxon>
        <taxon>Athelia</taxon>
    </lineage>
</organism>
<feature type="transmembrane region" description="Helical" evidence="1">
    <location>
        <begin position="6"/>
        <end position="28"/>
    </location>
</feature>